<evidence type="ECO:0000313" key="8">
    <source>
        <dbReference type="Proteomes" id="UP000076405"/>
    </source>
</evidence>
<evidence type="ECO:0000313" key="7">
    <source>
        <dbReference type="EMBL" id="AMV63772.1"/>
    </source>
</evidence>
<keyword evidence="5 6" id="KW-0233">DNA recombination</keyword>
<dbReference type="PANTHER" id="PTHR33217:SF8">
    <property type="entry name" value="MUTATOR FAMILY TRANSPOSASE"/>
    <property type="match status" value="1"/>
</dbReference>
<dbReference type="Pfam" id="PF00872">
    <property type="entry name" value="Transposase_mut"/>
    <property type="match status" value="1"/>
</dbReference>
<dbReference type="GO" id="GO:0003677">
    <property type="term" value="F:DNA binding"/>
    <property type="evidence" value="ECO:0007669"/>
    <property type="project" value="UniProtKB-UniRule"/>
</dbReference>
<dbReference type="NCBIfam" id="NF033543">
    <property type="entry name" value="transpos_IS256"/>
    <property type="match status" value="1"/>
</dbReference>
<reference evidence="7 8" key="1">
    <citation type="journal article" date="2016" name="PLoS ONE">
        <title>The Identification of Novel Diagnostic Marker Genes for the Detection of Beer Spoiling Pediococcus damnosus Strains Using the BlAst Diagnostic Gene findEr.</title>
        <authorList>
            <person name="Behr J."/>
            <person name="Geissler A.J."/>
            <person name="Schmid J."/>
            <person name="Zehe A."/>
            <person name="Vogel R.F."/>
        </authorList>
    </citation>
    <scope>NUCLEOTIDE SEQUENCE [LARGE SCALE GENOMIC DNA]</scope>
    <source>
        <strain evidence="7 8">TMW 2.1533</strain>
    </source>
</reference>
<geneLocation type="plasmid" evidence="8">
    <name>pl21533-1</name>
</geneLocation>
<dbReference type="PANTHER" id="PTHR33217">
    <property type="entry name" value="TRANSPOSASE FOR INSERTION SEQUENCE ELEMENT IS1081"/>
    <property type="match status" value="1"/>
</dbReference>
<evidence type="ECO:0000256" key="2">
    <source>
        <dbReference type="ARBA" id="ARBA00010961"/>
    </source>
</evidence>
<accession>A0AAC9FJV4</accession>
<name>A0AAC9FJV4_9LACO</name>
<dbReference type="Proteomes" id="UP000076405">
    <property type="component" value="Plasmid pL21533-1"/>
</dbReference>
<keyword evidence="3 6" id="KW-0815">Transposition</keyword>
<organism evidence="7 8">
    <name type="scientific">Pediococcus damnosus</name>
    <dbReference type="NCBI Taxonomy" id="51663"/>
    <lineage>
        <taxon>Bacteria</taxon>
        <taxon>Bacillati</taxon>
        <taxon>Bacillota</taxon>
        <taxon>Bacilli</taxon>
        <taxon>Lactobacillales</taxon>
        <taxon>Lactobacillaceae</taxon>
        <taxon>Pediococcus</taxon>
    </lineage>
</organism>
<evidence type="ECO:0000256" key="6">
    <source>
        <dbReference type="RuleBase" id="RU365089"/>
    </source>
</evidence>
<gene>
    <name evidence="7" type="ORF">ADU70_0250</name>
</gene>
<proteinExistence type="inferred from homology"/>
<dbReference type="GO" id="GO:0006313">
    <property type="term" value="P:DNA transposition"/>
    <property type="evidence" value="ECO:0007669"/>
    <property type="project" value="UniProtKB-UniRule"/>
</dbReference>
<evidence type="ECO:0000256" key="5">
    <source>
        <dbReference type="ARBA" id="ARBA00023172"/>
    </source>
</evidence>
<evidence type="ECO:0000256" key="3">
    <source>
        <dbReference type="ARBA" id="ARBA00022578"/>
    </source>
</evidence>
<dbReference type="InterPro" id="IPR001207">
    <property type="entry name" value="Transposase_mutator"/>
</dbReference>
<dbReference type="GO" id="GO:0004803">
    <property type="term" value="F:transposase activity"/>
    <property type="evidence" value="ECO:0007669"/>
    <property type="project" value="UniProtKB-UniRule"/>
</dbReference>
<keyword evidence="7" id="KW-0614">Plasmid</keyword>
<keyword evidence="4 6" id="KW-0238">DNA-binding</keyword>
<dbReference type="EMBL" id="CP012276">
    <property type="protein sequence ID" value="AMV63772.1"/>
    <property type="molecule type" value="Genomic_DNA"/>
</dbReference>
<comment type="similarity">
    <text evidence="2 6">Belongs to the transposase mutator family.</text>
</comment>
<sequence length="372" mass="42822">MNELTTEIIAALAQKQDLDKVFRHHLEIAINQLLQTELAEFLGYERYSYAGINTGNNRNGSYERSFDTKYGQLNLTIPRDRNGRFENHTLPAYGRHSDNLETTVIQLYTKEITTAEIAELIEKMYGAHYSKATVSNMTKAVNEQVQAFQQRRLASQYAAIFLDATYLPLKRDTVQKEAVHIAIGIRPDGTKEVLNYQVAPTESTGIWTELLGTLIKQGVKDVLLFVADGLVGLDEGLNRHFPKAKRQRCLVHVGRHLMNKVRVKDRKAVISDFKQVHRAANREAAELKLNEFANHWHQTYPKLIKDLLKMPNLLTFMDFPPAIRQSLYSTNLIENFNKHLKRTTHHKEQFPTEDSLDRFLVSQFNVYGRLQI</sequence>
<evidence type="ECO:0000256" key="4">
    <source>
        <dbReference type="ARBA" id="ARBA00023125"/>
    </source>
</evidence>
<dbReference type="AlphaFoldDB" id="A0AAC9FJV4"/>
<protein>
    <recommendedName>
        <fullName evidence="6">Mutator family transposase</fullName>
    </recommendedName>
</protein>
<comment type="function">
    <text evidence="1 6">Required for the transposition of the insertion element.</text>
</comment>
<evidence type="ECO:0000256" key="1">
    <source>
        <dbReference type="ARBA" id="ARBA00002190"/>
    </source>
</evidence>
<keyword evidence="6" id="KW-0814">Transposable element</keyword>